<accession>J1HE29</accession>
<proteinExistence type="predicted"/>
<evidence type="ECO:0000313" key="3">
    <source>
        <dbReference type="Proteomes" id="UP000002941"/>
    </source>
</evidence>
<dbReference type="AlphaFoldDB" id="J1HE29"/>
<protein>
    <submittedName>
        <fullName evidence="2">Uncharacterized protein</fullName>
    </submittedName>
</protein>
<feature type="region of interest" description="Disordered" evidence="1">
    <location>
        <begin position="1"/>
        <end position="36"/>
    </location>
</feature>
<feature type="compositionally biased region" description="Basic and acidic residues" evidence="1">
    <location>
        <begin position="19"/>
        <end position="29"/>
    </location>
</feature>
<dbReference type="Proteomes" id="UP000002941">
    <property type="component" value="Unassembled WGS sequence"/>
</dbReference>
<dbReference type="EMBL" id="AKFT01000120">
    <property type="protein sequence ID" value="EJF43658.1"/>
    <property type="molecule type" value="Genomic_DNA"/>
</dbReference>
<comment type="caution">
    <text evidence="2">The sequence shown here is derived from an EMBL/GenBank/DDBJ whole genome shotgun (WGS) entry which is preliminary data.</text>
</comment>
<keyword evidence="3" id="KW-1185">Reference proteome</keyword>
<organism evidence="2 3">
    <name type="scientific">Actinomyces massiliensis F0489</name>
    <dbReference type="NCBI Taxonomy" id="1125718"/>
    <lineage>
        <taxon>Bacteria</taxon>
        <taxon>Bacillati</taxon>
        <taxon>Actinomycetota</taxon>
        <taxon>Actinomycetes</taxon>
        <taxon>Actinomycetales</taxon>
        <taxon>Actinomycetaceae</taxon>
        <taxon>Actinomyces</taxon>
    </lineage>
</organism>
<evidence type="ECO:0000313" key="2">
    <source>
        <dbReference type="EMBL" id="EJF43658.1"/>
    </source>
</evidence>
<evidence type="ECO:0000256" key="1">
    <source>
        <dbReference type="SAM" id="MobiDB-lite"/>
    </source>
</evidence>
<sequence>MLAEGGTGAAHPPSLFRLEIGRTPRRDRSYSGSRSVGFRVEIGPGG</sequence>
<gene>
    <name evidence="2" type="ORF">HMPREF1318_1040</name>
</gene>
<reference evidence="2 3" key="1">
    <citation type="submission" date="2012-05" db="EMBL/GenBank/DDBJ databases">
        <authorList>
            <person name="Harkins D.M."/>
            <person name="Madupu R."/>
            <person name="Durkin A.S."/>
            <person name="Torralba M."/>
            <person name="Methe B."/>
            <person name="Sutton G.G."/>
            <person name="Nelson K.E."/>
        </authorList>
    </citation>
    <scope>NUCLEOTIDE SEQUENCE [LARGE SCALE GENOMIC DNA]</scope>
    <source>
        <strain evidence="2 3">F0489</strain>
    </source>
</reference>
<name>J1HE29_9ACTO</name>